<evidence type="ECO:0000313" key="3">
    <source>
        <dbReference type="Proteomes" id="UP000663879"/>
    </source>
</evidence>
<dbReference type="Pfam" id="PF13855">
    <property type="entry name" value="LRR_8"/>
    <property type="match status" value="1"/>
</dbReference>
<dbReference type="Proteomes" id="UP000663879">
    <property type="component" value="Unassembled WGS sequence"/>
</dbReference>
<protein>
    <submittedName>
        <fullName evidence="2">Uncharacterized protein</fullName>
    </submittedName>
</protein>
<comment type="caution">
    <text evidence="2">The sequence shown here is derived from an EMBL/GenBank/DDBJ whole genome shotgun (WGS) entry which is preliminary data.</text>
</comment>
<evidence type="ECO:0000256" key="1">
    <source>
        <dbReference type="ARBA" id="ARBA00022729"/>
    </source>
</evidence>
<sequence>MYPFPNFFGYFPCLKNLEIYDANLEFIPSNAFSNLLELETLLIDESRVRSIEKEAFSGLKSLKKLDLRNGRDAETLDNNIFKDLIDLEELLIEFFDNCPYLTEVDLEDSINCQLTDDLFMELKCLKYLNIRNGKLSVKGSKILTDFNFLKPLKKLEFLNLTLNEDLLEAFGQVKLPNLKFLSMICRTLPIFENNFENLVTTVEPRYNASL</sequence>
<dbReference type="OrthoDB" id="6363818at2759"/>
<dbReference type="AlphaFoldDB" id="A0A814PI90"/>
<dbReference type="SUPFAM" id="SSF52047">
    <property type="entry name" value="RNI-like"/>
    <property type="match status" value="1"/>
</dbReference>
<keyword evidence="1" id="KW-0732">Signal</keyword>
<dbReference type="PANTHER" id="PTHR24373">
    <property type="entry name" value="SLIT RELATED LEUCINE-RICH REPEAT NEURONAL PROTEIN"/>
    <property type="match status" value="1"/>
</dbReference>
<dbReference type="InterPro" id="IPR032675">
    <property type="entry name" value="LRR_dom_sf"/>
</dbReference>
<reference evidence="2" key="1">
    <citation type="submission" date="2021-02" db="EMBL/GenBank/DDBJ databases">
        <authorList>
            <person name="Nowell W R."/>
        </authorList>
    </citation>
    <scope>NUCLEOTIDE SEQUENCE</scope>
    <source>
        <strain evidence="2">Ploen Becks lab</strain>
    </source>
</reference>
<dbReference type="GO" id="GO:0031012">
    <property type="term" value="C:extracellular matrix"/>
    <property type="evidence" value="ECO:0007669"/>
    <property type="project" value="TreeGrafter"/>
</dbReference>
<evidence type="ECO:0000313" key="2">
    <source>
        <dbReference type="EMBL" id="CAF1105730.1"/>
    </source>
</evidence>
<dbReference type="GO" id="GO:0005615">
    <property type="term" value="C:extracellular space"/>
    <property type="evidence" value="ECO:0007669"/>
    <property type="project" value="TreeGrafter"/>
</dbReference>
<gene>
    <name evidence="2" type="ORF">OXX778_LOCUS21376</name>
</gene>
<dbReference type="PANTHER" id="PTHR24373:SF370">
    <property type="entry name" value="FISH-LIPS, ISOFORM E"/>
    <property type="match status" value="1"/>
</dbReference>
<accession>A0A814PI90</accession>
<proteinExistence type="predicted"/>
<keyword evidence="3" id="KW-1185">Reference proteome</keyword>
<dbReference type="InterPro" id="IPR050328">
    <property type="entry name" value="Dev_Immune_Receptor"/>
</dbReference>
<dbReference type="InterPro" id="IPR001611">
    <property type="entry name" value="Leu-rich_rpt"/>
</dbReference>
<dbReference type="Gene3D" id="3.80.10.10">
    <property type="entry name" value="Ribonuclease Inhibitor"/>
    <property type="match status" value="2"/>
</dbReference>
<dbReference type="EMBL" id="CAJNOC010007831">
    <property type="protein sequence ID" value="CAF1105730.1"/>
    <property type="molecule type" value="Genomic_DNA"/>
</dbReference>
<feature type="non-terminal residue" evidence="2">
    <location>
        <position position="1"/>
    </location>
</feature>
<name>A0A814PI90_9BILA</name>
<organism evidence="2 3">
    <name type="scientific">Brachionus calyciflorus</name>
    <dbReference type="NCBI Taxonomy" id="104777"/>
    <lineage>
        <taxon>Eukaryota</taxon>
        <taxon>Metazoa</taxon>
        <taxon>Spiralia</taxon>
        <taxon>Gnathifera</taxon>
        <taxon>Rotifera</taxon>
        <taxon>Eurotatoria</taxon>
        <taxon>Monogononta</taxon>
        <taxon>Pseudotrocha</taxon>
        <taxon>Ploima</taxon>
        <taxon>Brachionidae</taxon>
        <taxon>Brachionus</taxon>
    </lineage>
</organism>